<organism evidence="1 2">
    <name type="scientific">Plantactinospora alkalitolerans</name>
    <dbReference type="NCBI Taxonomy" id="2789879"/>
    <lineage>
        <taxon>Bacteria</taxon>
        <taxon>Bacillati</taxon>
        <taxon>Actinomycetota</taxon>
        <taxon>Actinomycetes</taxon>
        <taxon>Micromonosporales</taxon>
        <taxon>Micromonosporaceae</taxon>
        <taxon>Plantactinospora</taxon>
    </lineage>
</organism>
<name>A0ABS0GP31_9ACTN</name>
<keyword evidence="2" id="KW-1185">Reference proteome</keyword>
<evidence type="ECO:0000313" key="1">
    <source>
        <dbReference type="EMBL" id="MBF9127861.1"/>
    </source>
</evidence>
<evidence type="ECO:0000313" key="2">
    <source>
        <dbReference type="Proteomes" id="UP000638560"/>
    </source>
</evidence>
<dbReference type="Proteomes" id="UP000638560">
    <property type="component" value="Unassembled WGS sequence"/>
</dbReference>
<dbReference type="EMBL" id="JADPUN010000045">
    <property type="protein sequence ID" value="MBF9127861.1"/>
    <property type="molecule type" value="Genomic_DNA"/>
</dbReference>
<sequence length="137" mass="13765">MPPILAAIGAYGRKVLTATEDGAANATVHLGQRLLHRLRRGRAVVEPADADAGSGAGAALDEAVVDVAEHAGDADFRGALRARVRKFLEDDADLASDLAALLDAAGVRASGAGAVAVQQNSGIISTGDGATNTINRG</sequence>
<protein>
    <submittedName>
        <fullName evidence="1">Uncharacterized protein</fullName>
    </submittedName>
</protein>
<reference evidence="1 2" key="1">
    <citation type="submission" date="2020-11" db="EMBL/GenBank/DDBJ databases">
        <title>A novel isolate from a Black sea contaminated sediment with potential to produce alkanes: Plantactinospora alkalitolerans sp. nov.</title>
        <authorList>
            <person name="Carro L."/>
            <person name="Veyisoglu A."/>
            <person name="Guven K."/>
            <person name="Schumann P."/>
            <person name="Klenk H.-P."/>
            <person name="Sahin N."/>
        </authorList>
    </citation>
    <scope>NUCLEOTIDE SEQUENCE [LARGE SCALE GENOMIC DNA]</scope>
    <source>
        <strain evidence="1 2">S1510</strain>
    </source>
</reference>
<gene>
    <name evidence="1" type="ORF">I0C86_02440</name>
</gene>
<proteinExistence type="predicted"/>
<accession>A0ABS0GP31</accession>
<comment type="caution">
    <text evidence="1">The sequence shown here is derived from an EMBL/GenBank/DDBJ whole genome shotgun (WGS) entry which is preliminary data.</text>
</comment>